<comment type="similarity">
    <text evidence="1">Belongs to the AB hydrolase superfamily.</text>
</comment>
<evidence type="ECO:0000256" key="1">
    <source>
        <dbReference type="ARBA" id="ARBA00008645"/>
    </source>
</evidence>
<dbReference type="GO" id="GO:0003824">
    <property type="term" value="F:catalytic activity"/>
    <property type="evidence" value="ECO:0007669"/>
    <property type="project" value="UniProtKB-ARBA"/>
</dbReference>
<evidence type="ECO:0000313" key="3">
    <source>
        <dbReference type="EMBL" id="TQM19829.1"/>
    </source>
</evidence>
<protein>
    <submittedName>
        <fullName evidence="3">Sigma-B regulation protein RsbQ</fullName>
    </submittedName>
</protein>
<organism evidence="3 4">
    <name type="scientific">Microbacterium kyungheense</name>
    <dbReference type="NCBI Taxonomy" id="1263636"/>
    <lineage>
        <taxon>Bacteria</taxon>
        <taxon>Bacillati</taxon>
        <taxon>Actinomycetota</taxon>
        <taxon>Actinomycetes</taxon>
        <taxon>Micrococcales</taxon>
        <taxon>Microbacteriaceae</taxon>
        <taxon>Microbacterium</taxon>
    </lineage>
</organism>
<reference evidence="3 4" key="1">
    <citation type="submission" date="2019-06" db="EMBL/GenBank/DDBJ databases">
        <title>Sequencing the genomes of 1000 actinobacteria strains.</title>
        <authorList>
            <person name="Klenk H.-P."/>
        </authorList>
    </citation>
    <scope>NUCLEOTIDE SEQUENCE [LARGE SCALE GENOMIC DNA]</scope>
    <source>
        <strain evidence="3 4">DSM 105492</strain>
    </source>
</reference>
<name>A0A543EEC3_9MICO</name>
<dbReference type="PANTHER" id="PTHR43039">
    <property type="entry name" value="ESTERASE-RELATED"/>
    <property type="match status" value="1"/>
</dbReference>
<dbReference type="Proteomes" id="UP000320235">
    <property type="component" value="Unassembled WGS sequence"/>
</dbReference>
<dbReference type="SUPFAM" id="SSF53474">
    <property type="entry name" value="alpha/beta-Hydrolases"/>
    <property type="match status" value="1"/>
</dbReference>
<dbReference type="InterPro" id="IPR000073">
    <property type="entry name" value="AB_hydrolase_1"/>
</dbReference>
<gene>
    <name evidence="3" type="ORF">FB391_3669</name>
</gene>
<evidence type="ECO:0000259" key="2">
    <source>
        <dbReference type="Pfam" id="PF12697"/>
    </source>
</evidence>
<evidence type="ECO:0000313" key="4">
    <source>
        <dbReference type="Proteomes" id="UP000320235"/>
    </source>
</evidence>
<feature type="domain" description="AB hydrolase-1" evidence="2">
    <location>
        <begin position="33"/>
        <end position="270"/>
    </location>
</feature>
<accession>A0A543EEC3</accession>
<dbReference type="Pfam" id="PF12697">
    <property type="entry name" value="Abhydrolase_6"/>
    <property type="match status" value="1"/>
</dbReference>
<comment type="caution">
    <text evidence="3">The sequence shown here is derived from an EMBL/GenBank/DDBJ whole genome shotgun (WGS) entry which is preliminary data.</text>
</comment>
<sequence length="277" mass="30100">MIGHAETVSSAGGADVLRRNNVRVAGDPSGPVVMFAHGFGCSQETWNLVAPQFEADHAVVLFDHVGSGRSDWSAYDRAKYAGLDGYALDVEEILDRLGAQDVVFVGHSVSAMIGVLAANRNPGRFRALVLVSPSPRYINDVGYVGGFEPADIDALLDSLDANYLGWSRQTAPMIMGTPERPMLEERLTEGFCSVDPEIARHFARVTFTSDNRRDLEQVSVPTLVLQCQDDVIAPIEVGRYVHGAIVGSTFEMLDTTGHVPILSAPEDVVQQVRRFLS</sequence>
<dbReference type="InterPro" id="IPR029058">
    <property type="entry name" value="AB_hydrolase_fold"/>
</dbReference>
<dbReference type="Gene3D" id="3.40.50.1820">
    <property type="entry name" value="alpha/beta hydrolase"/>
    <property type="match status" value="1"/>
</dbReference>
<keyword evidence="4" id="KW-1185">Reference proteome</keyword>
<proteinExistence type="inferred from homology"/>
<dbReference type="AlphaFoldDB" id="A0A543EEC3"/>
<dbReference type="PRINTS" id="PR00111">
    <property type="entry name" value="ABHYDROLASE"/>
</dbReference>
<dbReference type="EMBL" id="VFPE01000007">
    <property type="protein sequence ID" value="TQM19829.1"/>
    <property type="molecule type" value="Genomic_DNA"/>
</dbReference>